<keyword evidence="2" id="KW-1185">Reference proteome</keyword>
<evidence type="ECO:0000313" key="1">
    <source>
        <dbReference type="EMBL" id="CAK9329511.1"/>
    </source>
</evidence>
<organism evidence="1 2">
    <name type="scientific">Citrullus colocynthis</name>
    <name type="common">colocynth</name>
    <dbReference type="NCBI Taxonomy" id="252529"/>
    <lineage>
        <taxon>Eukaryota</taxon>
        <taxon>Viridiplantae</taxon>
        <taxon>Streptophyta</taxon>
        <taxon>Embryophyta</taxon>
        <taxon>Tracheophyta</taxon>
        <taxon>Spermatophyta</taxon>
        <taxon>Magnoliopsida</taxon>
        <taxon>eudicotyledons</taxon>
        <taxon>Gunneridae</taxon>
        <taxon>Pentapetalae</taxon>
        <taxon>rosids</taxon>
        <taxon>fabids</taxon>
        <taxon>Cucurbitales</taxon>
        <taxon>Cucurbitaceae</taxon>
        <taxon>Benincaseae</taxon>
        <taxon>Citrullus</taxon>
    </lineage>
</organism>
<proteinExistence type="predicted"/>
<evidence type="ECO:0000313" key="2">
    <source>
        <dbReference type="Proteomes" id="UP001642487"/>
    </source>
</evidence>
<name>A0ABP0ZDT2_9ROSI</name>
<reference evidence="1 2" key="1">
    <citation type="submission" date="2024-03" db="EMBL/GenBank/DDBJ databases">
        <authorList>
            <person name="Gkanogiannis A."/>
            <person name="Becerra Lopez-Lavalle L."/>
        </authorList>
    </citation>
    <scope>NUCLEOTIDE SEQUENCE [LARGE SCALE GENOMIC DNA]</scope>
</reference>
<accession>A0ABP0ZDT2</accession>
<protein>
    <submittedName>
        <fullName evidence="1">Uncharacterized protein</fullName>
    </submittedName>
</protein>
<sequence length="114" mass="12593">MGVGIMPLPIGQHTKSVWTIQACCCKSKLSKSEIPKLEYTSNDQVVVVDDMPLFISHVGDSAFTSPSSSLKLCVPLLAKDNNVVEFHSVFCVIKDKILVVELVKGTLRDRLYQL</sequence>
<gene>
    <name evidence="1" type="ORF">CITCOLO1_LOCUS21980</name>
</gene>
<feature type="non-terminal residue" evidence="1">
    <location>
        <position position="114"/>
    </location>
</feature>
<dbReference type="Proteomes" id="UP001642487">
    <property type="component" value="Chromosome 9"/>
</dbReference>
<dbReference type="EMBL" id="OZ021743">
    <property type="protein sequence ID" value="CAK9329511.1"/>
    <property type="molecule type" value="Genomic_DNA"/>
</dbReference>